<name>A0ABM5HQ30_DRORH</name>
<accession>A0ABM5HQ30</accession>
<protein>
    <submittedName>
        <fullName evidence="2">Uncharacterized protein</fullName>
    </submittedName>
</protein>
<organism evidence="2 3">
    <name type="scientific">Drosophila rhopaloa</name>
    <name type="common">Fruit fly</name>
    <dbReference type="NCBI Taxonomy" id="1041015"/>
    <lineage>
        <taxon>Eukaryota</taxon>
        <taxon>Metazoa</taxon>
        <taxon>Ecdysozoa</taxon>
        <taxon>Arthropoda</taxon>
        <taxon>Hexapoda</taxon>
        <taxon>Insecta</taxon>
        <taxon>Pterygota</taxon>
        <taxon>Neoptera</taxon>
        <taxon>Endopterygota</taxon>
        <taxon>Diptera</taxon>
        <taxon>Brachycera</taxon>
        <taxon>Muscomorpha</taxon>
        <taxon>Ephydroidea</taxon>
        <taxon>Drosophilidae</taxon>
        <taxon>Drosophila</taxon>
        <taxon>Sophophora</taxon>
    </lineage>
</organism>
<sequence>MNTVEEECSSLTYGATKSPEAERDQEQTQLPSPSQLQTTPPQTGTRKRKDTPIRVRDMINLYNFATQKNQELEHAKSIYFGTSSRSEEDEVADRDYESSCCNMSLEEEREKGALNGGDGQCSMRHENPANNNEVENTYQSKTTIRRTNQGVRIIIDIFFDKKDSEIDIVGSRVETDIPESRILADFQQHSLDMKSQEQKPGVQDGPSAQST</sequence>
<evidence type="ECO:0000256" key="1">
    <source>
        <dbReference type="SAM" id="MobiDB-lite"/>
    </source>
</evidence>
<proteinExistence type="predicted"/>
<dbReference type="GeneID" id="108047827"/>
<evidence type="ECO:0000313" key="3">
    <source>
        <dbReference type="Proteomes" id="UP001652680"/>
    </source>
</evidence>
<reference evidence="3" key="1">
    <citation type="journal article" date="2021" name="Elife">
        <title>Highly contiguous assemblies of 101 drosophilid genomes.</title>
        <authorList>
            <person name="Kim B.Y."/>
            <person name="Wang J.R."/>
            <person name="Miller D.E."/>
            <person name="Barmina O."/>
            <person name="Delaney E."/>
            <person name="Thompson A."/>
            <person name="Comeault A.A."/>
            <person name="Peede D."/>
            <person name="D'Agostino E.R."/>
            <person name="Pelaez J."/>
            <person name="Aguilar J.M."/>
            <person name="Haji D."/>
            <person name="Matsunaga T."/>
            <person name="Armstrong E.E."/>
            <person name="Zych M."/>
            <person name="Ogawa Y."/>
            <person name="Stamenkovic-Radak M."/>
            <person name="Jelic M."/>
            <person name="Veselinovic M.S."/>
            <person name="Tanaskovic M."/>
            <person name="Eric P."/>
            <person name="Gao J.J."/>
            <person name="Katoh T.K."/>
            <person name="Toda M.J."/>
            <person name="Watabe H."/>
            <person name="Watada M."/>
            <person name="Davis J.S."/>
            <person name="Moyle L.C."/>
            <person name="Manoli G."/>
            <person name="Bertolini E."/>
            <person name="Kostal V."/>
            <person name="Hawley R.S."/>
            <person name="Takahashi A."/>
            <person name="Jones C.D."/>
            <person name="Price D.K."/>
            <person name="Whiteman N."/>
            <person name="Kopp A."/>
            <person name="Matute D.R."/>
            <person name="Petrov D.A."/>
        </authorList>
    </citation>
    <scope>NUCLEOTIDE SEQUENCE [LARGE SCALE GENOMIC DNA]</scope>
</reference>
<dbReference type="EnsemblMetazoa" id="XM_017128186.2">
    <property type="protein sequence ID" value="XP_016983675.2"/>
    <property type="gene ID" value="LOC108047827"/>
</dbReference>
<feature type="compositionally biased region" description="Low complexity" evidence="1">
    <location>
        <begin position="27"/>
        <end position="43"/>
    </location>
</feature>
<reference evidence="2" key="2">
    <citation type="submission" date="2025-05" db="UniProtKB">
        <authorList>
            <consortium name="EnsemblMetazoa"/>
        </authorList>
    </citation>
    <scope>IDENTIFICATION</scope>
</reference>
<feature type="region of interest" description="Disordered" evidence="1">
    <location>
        <begin position="1"/>
        <end position="54"/>
    </location>
</feature>
<keyword evidence="3" id="KW-1185">Reference proteome</keyword>
<dbReference type="RefSeq" id="XP_016983675.2">
    <property type="nucleotide sequence ID" value="XM_017128186.2"/>
</dbReference>
<dbReference type="Proteomes" id="UP001652680">
    <property type="component" value="Unassembled WGS sequence"/>
</dbReference>
<feature type="region of interest" description="Disordered" evidence="1">
    <location>
        <begin position="188"/>
        <end position="211"/>
    </location>
</feature>
<evidence type="ECO:0000313" key="2">
    <source>
        <dbReference type="EnsemblMetazoa" id="XP_016983675.2"/>
    </source>
</evidence>